<proteinExistence type="predicted"/>
<evidence type="ECO:0000256" key="1">
    <source>
        <dbReference type="SAM" id="Phobius"/>
    </source>
</evidence>
<keyword evidence="1" id="KW-1133">Transmembrane helix</keyword>
<dbReference type="AlphaFoldDB" id="A0A4Q2JMW6"/>
<dbReference type="InterPro" id="IPR021296">
    <property type="entry name" value="DUF2868"/>
</dbReference>
<comment type="caution">
    <text evidence="2">The sequence shown here is derived from an EMBL/GenBank/DDBJ whole genome shotgun (WGS) entry which is preliminary data.</text>
</comment>
<accession>A0A4Q2JMW6</accession>
<name>A0A4Q2JMW6_9MICO</name>
<feature type="transmembrane region" description="Helical" evidence="1">
    <location>
        <begin position="170"/>
        <end position="190"/>
    </location>
</feature>
<keyword evidence="1" id="KW-0472">Membrane</keyword>
<reference evidence="2 3" key="1">
    <citation type="submission" date="2019-01" db="EMBL/GenBank/DDBJ databases">
        <authorList>
            <person name="Li J."/>
        </authorList>
    </citation>
    <scope>NUCLEOTIDE SEQUENCE [LARGE SCALE GENOMIC DNA]</scope>
    <source>
        <strain evidence="2 3">CCUG 35506</strain>
    </source>
</reference>
<dbReference type="OrthoDB" id="4998316at2"/>
<feature type="transmembrane region" description="Helical" evidence="1">
    <location>
        <begin position="255"/>
        <end position="273"/>
    </location>
</feature>
<protein>
    <submittedName>
        <fullName evidence="2">DUF2868 domain-containing protein</fullName>
    </submittedName>
</protein>
<evidence type="ECO:0000313" key="3">
    <source>
        <dbReference type="Proteomes" id="UP000292935"/>
    </source>
</evidence>
<dbReference type="Proteomes" id="UP000292935">
    <property type="component" value="Unassembled WGS sequence"/>
</dbReference>
<evidence type="ECO:0000313" key="2">
    <source>
        <dbReference type="EMBL" id="RXZ47577.1"/>
    </source>
</evidence>
<keyword evidence="3" id="KW-1185">Reference proteome</keyword>
<dbReference type="EMBL" id="SDPO01000003">
    <property type="protein sequence ID" value="RXZ47577.1"/>
    <property type="molecule type" value="Genomic_DNA"/>
</dbReference>
<keyword evidence="1" id="KW-0812">Transmembrane</keyword>
<feature type="transmembrane region" description="Helical" evidence="1">
    <location>
        <begin position="141"/>
        <end position="158"/>
    </location>
</feature>
<organism evidence="2 3">
    <name type="scientific">Agromyces fucosus</name>
    <dbReference type="NCBI Taxonomy" id="41985"/>
    <lineage>
        <taxon>Bacteria</taxon>
        <taxon>Bacillati</taxon>
        <taxon>Actinomycetota</taxon>
        <taxon>Actinomycetes</taxon>
        <taxon>Micrococcales</taxon>
        <taxon>Microbacteriaceae</taxon>
        <taxon>Agromyces</taxon>
    </lineage>
</organism>
<gene>
    <name evidence="2" type="ORF">ESP57_13605</name>
</gene>
<feature type="transmembrane region" description="Helical" evidence="1">
    <location>
        <begin position="333"/>
        <end position="359"/>
    </location>
</feature>
<dbReference type="Pfam" id="PF11067">
    <property type="entry name" value="DUF2868"/>
    <property type="match status" value="1"/>
</dbReference>
<sequence length="565" mass="59876">MIPLTNEFVMLDERPVMRTGFGMANRNTTGSVTGMSLRSPAIQELRAPPGLMPIARHRLRNMDESAALETTAARAVETADRDRVLWSDADREWASRAAAAIVGERASAEEFLGRRAQLVLERVGTRQPAVTRTVRGIRWRPWVGVVTVIAAFVLGLLIDRIGGGSSINLLAPPVFALVAWNLLVYVWLLVRPLVLGRGAAGPVRTLLIRVASVRASGDSNRADASTAARRTVLAALPRDWARVAAPLYTARAARVLHLAAGATALGVIAGLYLRGLAFEYRASWESTFLGAEQVQALLAVTFAPGSWITGIPVPDVAAIEAIRAPASENAAMWMHLMAATVALVVIVPRLVLALVAGLVERRRAKRVALPLDEPYYRRLVAAWVGEPARVRVIPYSYTLTPEAQAGLGAVLARAYGNAAPAIDAPVAWGDDVEQSQATDAAGRGFRDVGEIRLPLFSLTATPEEDAHGAFLTALGGGGGAAGRGAAASGTSVALVDESGFLARWGDDAQRRDERRAAWRELLEAHGSVAVFVDLGDPDLAAAEAELAAAASVHDGGAANDGRERA</sequence>